<accession>A0ABR1WK02</accession>
<gene>
    <name evidence="1" type="ORF">PG996_002616</name>
</gene>
<protein>
    <submittedName>
        <fullName evidence="1">Uncharacterized protein</fullName>
    </submittedName>
</protein>
<dbReference type="Proteomes" id="UP001446871">
    <property type="component" value="Unassembled WGS sequence"/>
</dbReference>
<organism evidence="1 2">
    <name type="scientific">Apiospora saccharicola</name>
    <dbReference type="NCBI Taxonomy" id="335842"/>
    <lineage>
        <taxon>Eukaryota</taxon>
        <taxon>Fungi</taxon>
        <taxon>Dikarya</taxon>
        <taxon>Ascomycota</taxon>
        <taxon>Pezizomycotina</taxon>
        <taxon>Sordariomycetes</taxon>
        <taxon>Xylariomycetidae</taxon>
        <taxon>Amphisphaeriales</taxon>
        <taxon>Apiosporaceae</taxon>
        <taxon>Apiospora</taxon>
    </lineage>
</organism>
<reference evidence="1 2" key="1">
    <citation type="submission" date="2023-01" db="EMBL/GenBank/DDBJ databases">
        <title>Analysis of 21 Apiospora genomes using comparative genomics revels a genus with tremendous synthesis potential of carbohydrate active enzymes and secondary metabolites.</title>
        <authorList>
            <person name="Sorensen T."/>
        </authorList>
    </citation>
    <scope>NUCLEOTIDE SEQUENCE [LARGE SCALE GENOMIC DNA]</scope>
    <source>
        <strain evidence="1 2">CBS 83171</strain>
    </source>
</reference>
<sequence length="87" mass="9353">MAGDQKPLPYRRRVKQGANVVGLIALLSLPNEMVCIQSHPCHPAFHQDIETAVEAVSNTVIATTNTANKPDVAKVNSSNNTTSQVKD</sequence>
<keyword evidence="2" id="KW-1185">Reference proteome</keyword>
<dbReference type="EMBL" id="JAQQWM010000001">
    <property type="protein sequence ID" value="KAK8083835.1"/>
    <property type="molecule type" value="Genomic_DNA"/>
</dbReference>
<name>A0ABR1WK02_9PEZI</name>
<evidence type="ECO:0000313" key="1">
    <source>
        <dbReference type="EMBL" id="KAK8083835.1"/>
    </source>
</evidence>
<proteinExistence type="predicted"/>
<comment type="caution">
    <text evidence="1">The sequence shown here is derived from an EMBL/GenBank/DDBJ whole genome shotgun (WGS) entry which is preliminary data.</text>
</comment>
<evidence type="ECO:0000313" key="2">
    <source>
        <dbReference type="Proteomes" id="UP001446871"/>
    </source>
</evidence>